<dbReference type="SMART" id="SM00717">
    <property type="entry name" value="SANT"/>
    <property type="match status" value="1"/>
</dbReference>
<feature type="region of interest" description="Disordered" evidence="1">
    <location>
        <begin position="97"/>
        <end position="438"/>
    </location>
</feature>
<gene>
    <name evidence="4" type="ORF">PtA15_4A852</name>
</gene>
<feature type="compositionally biased region" description="Pro residues" evidence="1">
    <location>
        <begin position="47"/>
        <end position="57"/>
    </location>
</feature>
<dbReference type="InterPro" id="IPR039467">
    <property type="entry name" value="TFIIIB_B''_Myb"/>
</dbReference>
<dbReference type="PANTHER" id="PTHR22929">
    <property type="entry name" value="RNA POLYMERASE III TRANSCRIPTION INITIATION FACTOR B"/>
    <property type="match status" value="1"/>
</dbReference>
<dbReference type="InterPro" id="IPR017930">
    <property type="entry name" value="Myb_dom"/>
</dbReference>
<evidence type="ECO:0000256" key="1">
    <source>
        <dbReference type="SAM" id="MobiDB-lite"/>
    </source>
</evidence>
<feature type="region of interest" description="Disordered" evidence="1">
    <location>
        <begin position="554"/>
        <end position="591"/>
    </location>
</feature>
<feature type="compositionally biased region" description="Basic and acidic residues" evidence="1">
    <location>
        <begin position="285"/>
        <end position="316"/>
    </location>
</feature>
<feature type="domain" description="Myb-like" evidence="2">
    <location>
        <begin position="491"/>
        <end position="541"/>
    </location>
</feature>
<dbReference type="PROSITE" id="PS51294">
    <property type="entry name" value="HTH_MYB"/>
    <property type="match status" value="1"/>
</dbReference>
<evidence type="ECO:0000259" key="3">
    <source>
        <dbReference type="PROSITE" id="PS51294"/>
    </source>
</evidence>
<dbReference type="CDD" id="cd00167">
    <property type="entry name" value="SANT"/>
    <property type="match status" value="1"/>
</dbReference>
<feature type="compositionally biased region" description="Polar residues" evidence="1">
    <location>
        <begin position="131"/>
        <end position="141"/>
    </location>
</feature>
<dbReference type="PROSITE" id="PS50090">
    <property type="entry name" value="MYB_LIKE"/>
    <property type="match status" value="1"/>
</dbReference>
<dbReference type="RefSeq" id="XP_053019954.1">
    <property type="nucleotide sequence ID" value="XM_053168779.1"/>
</dbReference>
<feature type="compositionally biased region" description="Polar residues" evidence="1">
    <location>
        <begin position="352"/>
        <end position="365"/>
    </location>
</feature>
<dbReference type="Gene3D" id="1.10.10.60">
    <property type="entry name" value="Homeodomain-like"/>
    <property type="match status" value="1"/>
</dbReference>
<feature type="domain" description="HTH myb-type" evidence="3">
    <location>
        <begin position="491"/>
        <end position="539"/>
    </location>
</feature>
<dbReference type="Pfam" id="PF15963">
    <property type="entry name" value="Myb_DNA-bind_7"/>
    <property type="match status" value="1"/>
</dbReference>
<feature type="compositionally biased region" description="Low complexity" evidence="1">
    <location>
        <begin position="118"/>
        <end position="130"/>
    </location>
</feature>
<evidence type="ECO:0000313" key="4">
    <source>
        <dbReference type="EMBL" id="WAQ84399.1"/>
    </source>
</evidence>
<dbReference type="GeneID" id="77809674"/>
<dbReference type="Proteomes" id="UP001164743">
    <property type="component" value="Chromosome 4A"/>
</dbReference>
<dbReference type="SUPFAM" id="SSF46689">
    <property type="entry name" value="Homeodomain-like"/>
    <property type="match status" value="1"/>
</dbReference>
<evidence type="ECO:0000259" key="2">
    <source>
        <dbReference type="PROSITE" id="PS50090"/>
    </source>
</evidence>
<feature type="compositionally biased region" description="Acidic residues" evidence="1">
    <location>
        <begin position="394"/>
        <end position="414"/>
    </location>
</feature>
<reference evidence="4" key="1">
    <citation type="submission" date="2022-10" db="EMBL/GenBank/DDBJ databases">
        <title>Puccinia triticina Genome sequencing and assembly.</title>
        <authorList>
            <person name="Li C."/>
        </authorList>
    </citation>
    <scope>NUCLEOTIDE SEQUENCE</scope>
    <source>
        <strain evidence="4">Pt15</strain>
    </source>
</reference>
<feature type="compositionally biased region" description="Acidic residues" evidence="1">
    <location>
        <begin position="336"/>
        <end position="347"/>
    </location>
</feature>
<dbReference type="InterPro" id="IPR009057">
    <property type="entry name" value="Homeodomain-like_sf"/>
</dbReference>
<evidence type="ECO:0008006" key="6">
    <source>
        <dbReference type="Google" id="ProtNLM"/>
    </source>
</evidence>
<feature type="compositionally biased region" description="Low complexity" evidence="1">
    <location>
        <begin position="34"/>
        <end position="46"/>
    </location>
</feature>
<feature type="region of interest" description="Disordered" evidence="1">
    <location>
        <begin position="1"/>
        <end position="85"/>
    </location>
</feature>
<feature type="compositionally biased region" description="Basic residues" evidence="1">
    <location>
        <begin position="219"/>
        <end position="232"/>
    </location>
</feature>
<proteinExistence type="predicted"/>
<feature type="compositionally biased region" description="Polar residues" evidence="1">
    <location>
        <begin position="24"/>
        <end position="33"/>
    </location>
</feature>
<feature type="compositionally biased region" description="Basic and acidic residues" evidence="1">
    <location>
        <begin position="567"/>
        <end position="584"/>
    </location>
</feature>
<protein>
    <recommendedName>
        <fullName evidence="6">Myb-like domain-containing protein</fullName>
    </recommendedName>
</protein>
<accession>A0ABY7CI96</accession>
<name>A0ABY7CI96_9BASI</name>
<feature type="compositionally biased region" description="Acidic residues" evidence="1">
    <location>
        <begin position="245"/>
        <end position="255"/>
    </location>
</feature>
<dbReference type="EMBL" id="CP110424">
    <property type="protein sequence ID" value="WAQ84399.1"/>
    <property type="molecule type" value="Genomic_DNA"/>
</dbReference>
<dbReference type="PANTHER" id="PTHR22929:SF0">
    <property type="entry name" value="TRANSCRIPTION FACTOR TFIIIB COMPONENT B'' HOMOLOG"/>
    <property type="match status" value="1"/>
</dbReference>
<dbReference type="InterPro" id="IPR001005">
    <property type="entry name" value="SANT/Myb"/>
</dbReference>
<sequence length="678" mass="74743">MRLKAKAAKAARAAEKLRNPSAFRRSTSVLTDTSSISINRNPSIPATSPPPKLPPPTTSQDISVPDLDSTSPARPTQKAWSPPIDPLLDIATFIDDTVPPLLDHPPSRQDIPVPAALPSPTLTGPSPTLPDHQSQATGTQEKTQEPARRAGPSKSAKPPPKKKPANFIPDQKSKKNKKNDSLTPSQNQENDDQMDKINQKVSARFKKRQEKKAAGSQVKKPRGSQQKQKKKKQVGEGVDENAGPEGEEGVEEGELSSDGPLDPTKVSMAELTRPERLKGQSSEVLAKHLELIVERREREKNERAVARQEAKQEARLRLFNRAQSVKARRKQREDGQLDGDEQEEEDFSQQQLSPAQPQDDGQPSQAPDGALEQQQADDTETQAESRKRKIMEEYGLEDLDSDDDLADFEEVDYDEFAKGSKKNPATAPPAKKTAATPASQYAPQLRVVDGQMVLDQDSLAVDRRDHTPPLDDMEVVEESDATRLVNSNTWSKAVRGERWSADETSLFYDAVRLFGSDFEMISQLFPGRTRRQIRLKWNKEEKINGAEITAALLGKKRSSTGAEDDELSRISEHSEGPEAEREEGGSGMGEEVEGVDDLVIPTQLTGFSEYARIVGIDCSGPIPLDPMDKWREKERLEFAQAHPAADKAKKADADPARRAVLLYPPGDLKVAIKLVAVP</sequence>
<evidence type="ECO:0000313" key="5">
    <source>
        <dbReference type="Proteomes" id="UP001164743"/>
    </source>
</evidence>
<keyword evidence="5" id="KW-1185">Reference proteome</keyword>
<feature type="compositionally biased region" description="Low complexity" evidence="1">
    <location>
        <begin position="422"/>
        <end position="438"/>
    </location>
</feature>
<organism evidence="4 5">
    <name type="scientific">Puccinia triticina</name>
    <dbReference type="NCBI Taxonomy" id="208348"/>
    <lineage>
        <taxon>Eukaryota</taxon>
        <taxon>Fungi</taxon>
        <taxon>Dikarya</taxon>
        <taxon>Basidiomycota</taxon>
        <taxon>Pucciniomycotina</taxon>
        <taxon>Pucciniomycetes</taxon>
        <taxon>Pucciniales</taxon>
        <taxon>Pucciniaceae</taxon>
        <taxon>Puccinia</taxon>
    </lineage>
</organism>